<sequence length="129" mass="14637">MTQSNNVGLSSQSYEREMQVQREKIVGNNNGKDSDHEGIESQVLDDGSWAKELGCKPWSFDVEGEEERLFDVGEEVRVGAEMKGFKVEKKFLQLEEKALNEFLCSHPCLGRIHPLWPPKLSPSSSRVKE</sequence>
<protein>
    <submittedName>
        <fullName evidence="1">Uncharacterized protein</fullName>
    </submittedName>
</protein>
<evidence type="ECO:0000313" key="1">
    <source>
        <dbReference type="EMBL" id="KAH0743475.1"/>
    </source>
</evidence>
<comment type="caution">
    <text evidence="1">The sequence shown here is derived from an EMBL/GenBank/DDBJ whole genome shotgun (WGS) entry which is preliminary data.</text>
</comment>
<evidence type="ECO:0000313" key="2">
    <source>
        <dbReference type="Proteomes" id="UP000826656"/>
    </source>
</evidence>
<name>A0ABQ7U9D6_SOLTU</name>
<gene>
    <name evidence="1" type="ORF">KY290_031468</name>
</gene>
<organism evidence="1 2">
    <name type="scientific">Solanum tuberosum</name>
    <name type="common">Potato</name>
    <dbReference type="NCBI Taxonomy" id="4113"/>
    <lineage>
        <taxon>Eukaryota</taxon>
        <taxon>Viridiplantae</taxon>
        <taxon>Streptophyta</taxon>
        <taxon>Embryophyta</taxon>
        <taxon>Tracheophyta</taxon>
        <taxon>Spermatophyta</taxon>
        <taxon>Magnoliopsida</taxon>
        <taxon>eudicotyledons</taxon>
        <taxon>Gunneridae</taxon>
        <taxon>Pentapetalae</taxon>
        <taxon>asterids</taxon>
        <taxon>lamiids</taxon>
        <taxon>Solanales</taxon>
        <taxon>Solanaceae</taxon>
        <taxon>Solanoideae</taxon>
        <taxon>Solaneae</taxon>
        <taxon>Solanum</taxon>
    </lineage>
</organism>
<proteinExistence type="predicted"/>
<dbReference type="EMBL" id="JAIVGD010000023">
    <property type="protein sequence ID" value="KAH0743475.1"/>
    <property type="molecule type" value="Genomic_DNA"/>
</dbReference>
<keyword evidence="2" id="KW-1185">Reference proteome</keyword>
<accession>A0ABQ7U9D6</accession>
<dbReference type="Proteomes" id="UP000826656">
    <property type="component" value="Unassembled WGS sequence"/>
</dbReference>
<reference evidence="1 2" key="1">
    <citation type="journal article" date="2021" name="bioRxiv">
        <title>Chromosome-scale and haplotype-resolved genome assembly of a tetraploid potato cultivar.</title>
        <authorList>
            <person name="Sun H."/>
            <person name="Jiao W.-B."/>
            <person name="Krause K."/>
            <person name="Campoy J.A."/>
            <person name="Goel M."/>
            <person name="Folz-Donahue K."/>
            <person name="Kukat C."/>
            <person name="Huettel B."/>
            <person name="Schneeberger K."/>
        </authorList>
    </citation>
    <scope>NUCLEOTIDE SEQUENCE [LARGE SCALE GENOMIC DNA]</scope>
    <source>
        <strain evidence="1">SolTubOtavaFocal</strain>
        <tissue evidence="1">Leaves</tissue>
    </source>
</reference>